<comment type="similarity">
    <text evidence="1">Belongs to the polysaccharide synthase family.</text>
</comment>
<dbReference type="InterPro" id="IPR003869">
    <property type="entry name" value="Polysac_CapD-like"/>
</dbReference>
<dbReference type="PANTHER" id="PTHR43318:SF1">
    <property type="entry name" value="POLYSACCHARIDE BIOSYNTHESIS PROTEIN EPSC-RELATED"/>
    <property type="match status" value="1"/>
</dbReference>
<accession>A0A1H6TWG9</accession>
<gene>
    <name evidence="4" type="ORF">SAMN04487997_1727</name>
</gene>
<dbReference type="InterPro" id="IPR051203">
    <property type="entry name" value="Polysaccharide_Synthase-Rel"/>
</dbReference>
<dbReference type="InterPro" id="IPR036291">
    <property type="entry name" value="NAD(P)-bd_dom_sf"/>
</dbReference>
<feature type="transmembrane region" description="Helical" evidence="2">
    <location>
        <begin position="80"/>
        <end position="101"/>
    </location>
</feature>
<dbReference type="OrthoDB" id="9803111at2"/>
<dbReference type="Pfam" id="PF02719">
    <property type="entry name" value="Polysacc_synt_2"/>
    <property type="match status" value="1"/>
</dbReference>
<dbReference type="Gene3D" id="3.40.50.720">
    <property type="entry name" value="NAD(P)-binding Rossmann-like Domain"/>
    <property type="match status" value="2"/>
</dbReference>
<dbReference type="STRING" id="529704.SAMN02927913_1997"/>
<organism evidence="4 5">
    <name type="scientific">Frateuria terrea</name>
    <dbReference type="NCBI Taxonomy" id="529704"/>
    <lineage>
        <taxon>Bacteria</taxon>
        <taxon>Pseudomonadati</taxon>
        <taxon>Pseudomonadota</taxon>
        <taxon>Gammaproteobacteria</taxon>
        <taxon>Lysobacterales</taxon>
        <taxon>Rhodanobacteraceae</taxon>
        <taxon>Frateuria</taxon>
    </lineage>
</organism>
<protein>
    <submittedName>
        <fullName evidence="4">NDP-sugar epimerase, includes UDP-GlcNAc-inverting 4,6-dehydratase FlaA1 and capsular polysaccharide biosynthesis protein EpsC</fullName>
    </submittedName>
</protein>
<reference evidence="4 5" key="1">
    <citation type="submission" date="2016-10" db="EMBL/GenBank/DDBJ databases">
        <authorList>
            <person name="de Groot N.N."/>
        </authorList>
    </citation>
    <scope>NUCLEOTIDE SEQUENCE [LARGE SCALE GENOMIC DNA]</scope>
    <source>
        <strain evidence="4 5">DSM 26515</strain>
    </source>
</reference>
<evidence type="ECO:0000259" key="3">
    <source>
        <dbReference type="Pfam" id="PF02719"/>
    </source>
</evidence>
<name>A0A1H6TWG9_9GAMM</name>
<keyword evidence="2" id="KW-0472">Membrane</keyword>
<evidence type="ECO:0000313" key="4">
    <source>
        <dbReference type="EMBL" id="SEI82574.1"/>
    </source>
</evidence>
<feature type="transmembrane region" description="Helical" evidence="2">
    <location>
        <begin position="51"/>
        <end position="68"/>
    </location>
</feature>
<dbReference type="Pfam" id="PF13727">
    <property type="entry name" value="CoA_binding_3"/>
    <property type="match status" value="1"/>
</dbReference>
<dbReference type="SUPFAM" id="SSF51735">
    <property type="entry name" value="NAD(P)-binding Rossmann-fold domains"/>
    <property type="match status" value="2"/>
</dbReference>
<sequence length="640" mass="70767">MSPRKWIALIHPRIAVVAHDLAMAGFAWWIAKALRYATVSGQDGSFDVLEFPIVLAMQGLIFTWTGLYKGVWRFASLPDLWNILKAAVVGTVAIGLALFLYQRMEGVPRSVLLLYPVALTLLLGLPRLAYRFWKDSRLDLFSTRTSKRVLIVGADRAGEALSRDLRHDGRYSVIGFVDDKASLRGASINGHPVLGCIDQLPELAREAAVEMLLIALPAATTGQMRRVVELCDQTGLPYRTVPRLEDVVAGRAQFNEIKEVAIEDLLGRDAVELDWTAIRETLTGRRVLITGGGGSIGSELCRQVARLGAQSLTIVEQSEYNLYAIGKELRGDYPELLLECVLCDCGDRVAMQKTFAEVKPEVVFHAAAYKHVPMLQKQLRAGFRNNVLGTRTVADLANEFEVGCFVLISTDKAVNPTSVMGACKRVAEIYCQNLNAHSATHYITVRFGNVLDSAGSVVPLFRQQIRSGGPVTITHPEITRYFMTIPEACQLILQAACLGQGGEIFALDMGEPMKIRDLAEQMIRLAGKKPGTEVPIVYTGLRAGEKLFEELFHQLENYSATAHAKIFLAQHREVSWELLQALLNKACDATAAFNEDELRRCVSSLLPSFRWSDTAQPDNVVSIRREAGRIEQGRIETGEN</sequence>
<evidence type="ECO:0000256" key="1">
    <source>
        <dbReference type="ARBA" id="ARBA00007430"/>
    </source>
</evidence>
<dbReference type="AlphaFoldDB" id="A0A1H6TWG9"/>
<dbReference type="Proteomes" id="UP000199420">
    <property type="component" value="Unassembled WGS sequence"/>
</dbReference>
<dbReference type="CDD" id="cd05237">
    <property type="entry name" value="UDP_invert_4-6DH_SDR_e"/>
    <property type="match status" value="1"/>
</dbReference>
<dbReference type="EMBL" id="FNYC01000003">
    <property type="protein sequence ID" value="SEI82574.1"/>
    <property type="molecule type" value="Genomic_DNA"/>
</dbReference>
<feature type="transmembrane region" description="Helical" evidence="2">
    <location>
        <begin position="12"/>
        <end position="31"/>
    </location>
</feature>
<keyword evidence="5" id="KW-1185">Reference proteome</keyword>
<evidence type="ECO:0000313" key="5">
    <source>
        <dbReference type="Proteomes" id="UP000199420"/>
    </source>
</evidence>
<dbReference type="RefSeq" id="WP_091336406.1">
    <property type="nucleotide sequence ID" value="NZ_FNYC01000003.1"/>
</dbReference>
<feature type="domain" description="Polysaccharide biosynthesis protein CapD-like" evidence="3">
    <location>
        <begin position="287"/>
        <end position="570"/>
    </location>
</feature>
<dbReference type="PANTHER" id="PTHR43318">
    <property type="entry name" value="UDP-N-ACETYLGLUCOSAMINE 4,6-DEHYDRATASE"/>
    <property type="match status" value="1"/>
</dbReference>
<proteinExistence type="inferred from homology"/>
<keyword evidence="2" id="KW-0812">Transmembrane</keyword>
<evidence type="ECO:0000256" key="2">
    <source>
        <dbReference type="SAM" id="Phobius"/>
    </source>
</evidence>
<keyword evidence="2" id="KW-1133">Transmembrane helix</keyword>